<feature type="transmembrane region" description="Helical" evidence="1">
    <location>
        <begin position="107"/>
        <end position="127"/>
    </location>
</feature>
<keyword evidence="1" id="KW-1133">Transmembrane helix</keyword>
<evidence type="ECO:0000259" key="2">
    <source>
        <dbReference type="Pfam" id="PF07853"/>
    </source>
</evidence>
<dbReference type="Pfam" id="PF07853">
    <property type="entry name" value="DUF1648"/>
    <property type="match status" value="1"/>
</dbReference>
<keyword evidence="1" id="KW-0472">Membrane</keyword>
<proteinExistence type="predicted"/>
<feature type="transmembrane region" description="Helical" evidence="1">
    <location>
        <begin position="12"/>
        <end position="29"/>
    </location>
</feature>
<dbReference type="RefSeq" id="WP_227229791.1">
    <property type="nucleotide sequence ID" value="NZ_JAJCVJ010000002.1"/>
</dbReference>
<evidence type="ECO:0000313" key="4">
    <source>
        <dbReference type="Proteomes" id="UP001596201"/>
    </source>
</evidence>
<accession>A0ABD5RCC2</accession>
<evidence type="ECO:0000256" key="1">
    <source>
        <dbReference type="SAM" id="Phobius"/>
    </source>
</evidence>
<gene>
    <name evidence="3" type="ORF">ACFPJ5_11400</name>
</gene>
<keyword evidence="4" id="KW-1185">Reference proteome</keyword>
<feature type="transmembrane region" description="Helical" evidence="1">
    <location>
        <begin position="49"/>
        <end position="70"/>
    </location>
</feature>
<comment type="caution">
    <text evidence="3">The sequence shown here is derived from an EMBL/GenBank/DDBJ whole genome shotgun (WGS) entry which is preliminary data.</text>
</comment>
<evidence type="ECO:0000313" key="3">
    <source>
        <dbReference type="EMBL" id="MFC5367541.1"/>
    </source>
</evidence>
<name>A0ABD5RCC2_9EURY</name>
<feature type="transmembrane region" description="Helical" evidence="1">
    <location>
        <begin position="82"/>
        <end position="101"/>
    </location>
</feature>
<keyword evidence="1" id="KW-0812">Transmembrane</keyword>
<organism evidence="3 4">
    <name type="scientific">Salinirubrum litoreum</name>
    <dbReference type="NCBI Taxonomy" id="1126234"/>
    <lineage>
        <taxon>Archaea</taxon>
        <taxon>Methanobacteriati</taxon>
        <taxon>Methanobacteriota</taxon>
        <taxon>Stenosarchaea group</taxon>
        <taxon>Halobacteria</taxon>
        <taxon>Halobacteriales</taxon>
        <taxon>Haloferacaceae</taxon>
        <taxon>Salinirubrum</taxon>
    </lineage>
</organism>
<dbReference type="Proteomes" id="UP001596201">
    <property type="component" value="Unassembled WGS sequence"/>
</dbReference>
<reference evidence="3 4" key="1">
    <citation type="journal article" date="2019" name="Int. J. Syst. Evol. Microbiol.">
        <title>The Global Catalogue of Microorganisms (GCM) 10K type strain sequencing project: providing services to taxonomists for standard genome sequencing and annotation.</title>
        <authorList>
            <consortium name="The Broad Institute Genomics Platform"/>
            <consortium name="The Broad Institute Genome Sequencing Center for Infectious Disease"/>
            <person name="Wu L."/>
            <person name="Ma J."/>
        </authorList>
    </citation>
    <scope>NUCLEOTIDE SEQUENCE [LARGE SCALE GENOMIC DNA]</scope>
    <source>
        <strain evidence="3 4">CGMCC 1.12237</strain>
    </source>
</reference>
<dbReference type="InterPro" id="IPR012867">
    <property type="entry name" value="DUF1648"/>
</dbReference>
<dbReference type="EMBL" id="JBHSKX010000002">
    <property type="protein sequence ID" value="MFC5367541.1"/>
    <property type="molecule type" value="Genomic_DNA"/>
</dbReference>
<dbReference type="AlphaFoldDB" id="A0ABD5RCC2"/>
<sequence>MRSSRRTDSVALTLVGLSVVASVVLYATLPSEMAVQFSDGTPSSVVSKPVGAFAVPAVGVVVVVGIRLAPRLGLDRTRSPDLGVLLTGVIVAYVHALILLWNTGTRFQPTLAVLPLLVVVIGITVYVKSRGTESGV</sequence>
<feature type="domain" description="DUF1648" evidence="2">
    <location>
        <begin position="14"/>
        <end position="59"/>
    </location>
</feature>
<protein>
    <submittedName>
        <fullName evidence="3">DUF1648 domain-containing protein</fullName>
    </submittedName>
</protein>